<comment type="caution">
    <text evidence="4">The sequence shown here is derived from an EMBL/GenBank/DDBJ whole genome shotgun (WGS) entry which is preliminary data.</text>
</comment>
<dbReference type="SUPFAM" id="SSF48695">
    <property type="entry name" value="Multiheme cytochromes"/>
    <property type="match status" value="1"/>
</dbReference>
<dbReference type="SMART" id="SM00028">
    <property type="entry name" value="TPR"/>
    <property type="match status" value="5"/>
</dbReference>
<reference evidence="5" key="1">
    <citation type="journal article" date="2019" name="Int. J. Syst. Evol. Microbiol.">
        <title>The Global Catalogue of Microorganisms (GCM) 10K type strain sequencing project: providing services to taxonomists for standard genome sequencing and annotation.</title>
        <authorList>
            <consortium name="The Broad Institute Genomics Platform"/>
            <consortium name="The Broad Institute Genome Sequencing Center for Infectious Disease"/>
            <person name="Wu L."/>
            <person name="Ma J."/>
        </authorList>
    </citation>
    <scope>NUCLEOTIDE SEQUENCE [LARGE SCALE GENOMIC DNA]</scope>
    <source>
        <strain evidence="5">KCTC 42903</strain>
    </source>
</reference>
<dbReference type="InterPro" id="IPR051829">
    <property type="entry name" value="Multiheme_Cytochr_ET"/>
</dbReference>
<evidence type="ECO:0000259" key="3">
    <source>
        <dbReference type="Pfam" id="PF13435"/>
    </source>
</evidence>
<evidence type="ECO:0000256" key="2">
    <source>
        <dbReference type="PROSITE-ProRule" id="PRU00339"/>
    </source>
</evidence>
<dbReference type="Pfam" id="PF13646">
    <property type="entry name" value="HEAT_2"/>
    <property type="match status" value="1"/>
</dbReference>
<dbReference type="InterPro" id="IPR036280">
    <property type="entry name" value="Multihaem_cyt_sf"/>
</dbReference>
<dbReference type="Proteomes" id="UP001597441">
    <property type="component" value="Unassembled WGS sequence"/>
</dbReference>
<gene>
    <name evidence="4" type="ORF">ACFSQS_07890</name>
</gene>
<dbReference type="InterPro" id="IPR016024">
    <property type="entry name" value="ARM-type_fold"/>
</dbReference>
<dbReference type="Gene3D" id="1.25.40.10">
    <property type="entry name" value="Tetratricopeptide repeat domain"/>
    <property type="match status" value="2"/>
</dbReference>
<dbReference type="InterPro" id="IPR011990">
    <property type="entry name" value="TPR-like_helical_dom_sf"/>
</dbReference>
<dbReference type="Pfam" id="PF14559">
    <property type="entry name" value="TPR_19"/>
    <property type="match status" value="2"/>
</dbReference>
<dbReference type="InterPro" id="IPR011989">
    <property type="entry name" value="ARM-like"/>
</dbReference>
<keyword evidence="5" id="KW-1185">Reference proteome</keyword>
<feature type="repeat" description="TPR" evidence="2">
    <location>
        <begin position="578"/>
        <end position="611"/>
    </location>
</feature>
<name>A0ABW5JTA2_9FLAO</name>
<dbReference type="PROSITE" id="PS50005">
    <property type="entry name" value="TPR"/>
    <property type="match status" value="4"/>
</dbReference>
<dbReference type="Gene3D" id="1.10.1130.10">
    <property type="entry name" value="Flavocytochrome C3, Chain A"/>
    <property type="match status" value="2"/>
</dbReference>
<dbReference type="PANTHER" id="PTHR35038:SF8">
    <property type="entry name" value="C-TYPE POLYHEME CYTOCHROME OMCC"/>
    <property type="match status" value="1"/>
</dbReference>
<dbReference type="Pfam" id="PF13435">
    <property type="entry name" value="Cytochrome_C554"/>
    <property type="match status" value="2"/>
</dbReference>
<keyword evidence="1" id="KW-0732">Signal</keyword>
<accession>A0ABW5JTA2</accession>
<proteinExistence type="predicted"/>
<evidence type="ECO:0000313" key="5">
    <source>
        <dbReference type="Proteomes" id="UP001597441"/>
    </source>
</evidence>
<evidence type="ECO:0000313" key="4">
    <source>
        <dbReference type="EMBL" id="MFD2535021.1"/>
    </source>
</evidence>
<feature type="repeat" description="TPR" evidence="2">
    <location>
        <begin position="646"/>
        <end position="679"/>
    </location>
</feature>
<feature type="repeat" description="TPR" evidence="2">
    <location>
        <begin position="612"/>
        <end position="645"/>
    </location>
</feature>
<evidence type="ECO:0000256" key="1">
    <source>
        <dbReference type="ARBA" id="ARBA00022729"/>
    </source>
</evidence>
<feature type="domain" description="Cytochrome c-552/4" evidence="3">
    <location>
        <begin position="195"/>
        <end position="233"/>
    </location>
</feature>
<protein>
    <submittedName>
        <fullName evidence="4">Tetratricopeptide repeat protein</fullName>
    </submittedName>
</protein>
<dbReference type="EMBL" id="JBHULK010000002">
    <property type="protein sequence ID" value="MFD2535021.1"/>
    <property type="molecule type" value="Genomic_DNA"/>
</dbReference>
<dbReference type="Gene3D" id="1.25.10.10">
    <property type="entry name" value="Leucine-rich Repeat Variant"/>
    <property type="match status" value="1"/>
</dbReference>
<feature type="repeat" description="TPR" evidence="2">
    <location>
        <begin position="714"/>
        <end position="747"/>
    </location>
</feature>
<dbReference type="PANTHER" id="PTHR35038">
    <property type="entry name" value="DISSIMILATORY SULFITE REDUCTASE SIRA"/>
    <property type="match status" value="1"/>
</dbReference>
<dbReference type="InterPro" id="IPR019734">
    <property type="entry name" value="TPR_rpt"/>
</dbReference>
<dbReference type="InterPro" id="IPR023155">
    <property type="entry name" value="Cyt_c-552/4"/>
</dbReference>
<sequence>MPKKNLIKKELLDFKLLSVYIFACLCFFSACKEKKDNYIAVTQAQKNNFASTNPIPDHHFLGDNTCKTCHAAEFKSWKGSHHDKAMEIASDSTVLGNFNNAEYTNKGVTSLFFKKGDEFFVNTEGPDGKYHDYKIEYTFGVEPLQQYIVKFPNGHFQCLRTAWDTEKMVWFDLYPDFKIVHSEWLHWSRGGLNWNNMCADCHSTNVRKNYDEATHSYNTKYAIINVSCEACHGPGKTHVEQVNLLGKDYKVSNDLKMTVGTNPKALVDQCARCHMRREQISEFYNFEGTMLDHYFPQLIAEDTYYPDGQIQDENYVYGSFVQSKMYHNGVTCTSCHDAHSLKLKFEGNNLCAQCHNPETYNTPKHHFHTNNTEASECINCHMTGKYYMGNDFRRDHSFRIPRPDQSLKYGTPNACTQCHTDKDNQWAWDNYVKLYGEPKSKHFSDLLIPGLRGSHNGFNNLLDLAKDTVYPEIARASAVRGMTNYLDANVIDNLLSFLNDESPLVKAAVLDAFGEINSADYINYFLPLLNDEKRSVRVKAFFALAPLNELSVPETYKAVYKKVKKEFETHLAVTSDFVGGRIKKANYYLKQGNLAQAIKNYENALKIDNTNNMARTNLANLYYRNKDYVNAEKAFKTIIEQEPEYAQTYYSYGLLLAELNRTDDAIAQMELAIKYMPDNIRPYYNLSLLYDKNNSLKKAILTAVKGLKKAPQNEDLLYVLAYVYSKDKQFEKAKNIAKTLAELNPNNPNYAALYNQLNNTN</sequence>
<dbReference type="SUPFAM" id="SSF48452">
    <property type="entry name" value="TPR-like"/>
    <property type="match status" value="1"/>
</dbReference>
<organism evidence="4 5">
    <name type="scientific">Gelatiniphilus marinus</name>
    <dbReference type="NCBI Taxonomy" id="1759464"/>
    <lineage>
        <taxon>Bacteria</taxon>
        <taxon>Pseudomonadati</taxon>
        <taxon>Bacteroidota</taxon>
        <taxon>Flavobacteriia</taxon>
        <taxon>Flavobacteriales</taxon>
        <taxon>Flavobacteriaceae</taxon>
        <taxon>Gelatiniphilus</taxon>
    </lineage>
</organism>
<feature type="domain" description="Cytochrome c-552/4" evidence="3">
    <location>
        <begin position="65"/>
        <end position="90"/>
    </location>
</feature>
<dbReference type="CDD" id="cd08168">
    <property type="entry name" value="Cytochrom_C3"/>
    <property type="match status" value="1"/>
</dbReference>
<dbReference type="RefSeq" id="WP_388016695.1">
    <property type="nucleotide sequence ID" value="NZ_JBHUDT010000002.1"/>
</dbReference>
<dbReference type="PROSITE" id="PS51257">
    <property type="entry name" value="PROKAR_LIPOPROTEIN"/>
    <property type="match status" value="1"/>
</dbReference>
<keyword evidence="2" id="KW-0802">TPR repeat</keyword>
<dbReference type="SUPFAM" id="SSF48371">
    <property type="entry name" value="ARM repeat"/>
    <property type="match status" value="1"/>
</dbReference>
<dbReference type="Pfam" id="PF13181">
    <property type="entry name" value="TPR_8"/>
    <property type="match status" value="1"/>
</dbReference>